<feature type="transmembrane region" description="Helical" evidence="1">
    <location>
        <begin position="52"/>
        <end position="68"/>
    </location>
</feature>
<evidence type="ECO:0000256" key="1">
    <source>
        <dbReference type="SAM" id="Phobius"/>
    </source>
</evidence>
<evidence type="ECO:0000313" key="3">
    <source>
        <dbReference type="Proteomes" id="UP001595945"/>
    </source>
</evidence>
<dbReference type="RefSeq" id="WP_254266920.1">
    <property type="nucleotide sequence ID" value="NZ_CP100400.1"/>
</dbReference>
<feature type="transmembrane region" description="Helical" evidence="1">
    <location>
        <begin position="6"/>
        <end position="23"/>
    </location>
</feature>
<protein>
    <submittedName>
        <fullName evidence="2">Uncharacterized protein</fullName>
    </submittedName>
</protein>
<gene>
    <name evidence="2" type="ORF">ACFO9K_06940</name>
</gene>
<dbReference type="Proteomes" id="UP001595945">
    <property type="component" value="Unassembled WGS sequence"/>
</dbReference>
<name>A0ABD5Q087_9EURY</name>
<keyword evidence="1" id="KW-0472">Membrane</keyword>
<dbReference type="EMBL" id="JBHSHT010000001">
    <property type="protein sequence ID" value="MFC4823993.1"/>
    <property type="molecule type" value="Genomic_DNA"/>
</dbReference>
<keyword evidence="1" id="KW-0812">Transmembrane</keyword>
<organism evidence="2 3">
    <name type="scientific">Halorussus aquaticus</name>
    <dbReference type="NCBI Taxonomy" id="2953748"/>
    <lineage>
        <taxon>Archaea</taxon>
        <taxon>Methanobacteriati</taxon>
        <taxon>Methanobacteriota</taxon>
        <taxon>Stenosarchaea group</taxon>
        <taxon>Halobacteria</taxon>
        <taxon>Halobacteriales</taxon>
        <taxon>Haladaptataceae</taxon>
        <taxon>Halorussus</taxon>
    </lineage>
</organism>
<evidence type="ECO:0000313" key="2">
    <source>
        <dbReference type="EMBL" id="MFC4823993.1"/>
    </source>
</evidence>
<comment type="caution">
    <text evidence="2">The sequence shown here is derived from an EMBL/GenBank/DDBJ whole genome shotgun (WGS) entry which is preliminary data.</text>
</comment>
<keyword evidence="1" id="KW-1133">Transmembrane helix</keyword>
<accession>A0ABD5Q087</accession>
<sequence length="69" mass="7380">MSLPVELAVGVVLLAWGFADYLFPQTVLRTQSNLLNVPPEPEESLARHKRRVGLVCILAGLIAVVAAVG</sequence>
<dbReference type="AlphaFoldDB" id="A0ABD5Q087"/>
<dbReference type="GeneID" id="73045326"/>
<proteinExistence type="predicted"/>
<reference evidence="2 3" key="1">
    <citation type="journal article" date="2019" name="Int. J. Syst. Evol. Microbiol.">
        <title>The Global Catalogue of Microorganisms (GCM) 10K type strain sequencing project: providing services to taxonomists for standard genome sequencing and annotation.</title>
        <authorList>
            <consortium name="The Broad Institute Genomics Platform"/>
            <consortium name="The Broad Institute Genome Sequencing Center for Infectious Disease"/>
            <person name="Wu L."/>
            <person name="Ma J."/>
        </authorList>
    </citation>
    <scope>NUCLEOTIDE SEQUENCE [LARGE SCALE GENOMIC DNA]</scope>
    <source>
        <strain evidence="2 3">XZYJ18</strain>
    </source>
</reference>
<keyword evidence="3" id="KW-1185">Reference proteome</keyword>